<organism evidence="1 2">
    <name type="scientific">Psylliodes chrysocephalus</name>
    <dbReference type="NCBI Taxonomy" id="3402493"/>
    <lineage>
        <taxon>Eukaryota</taxon>
        <taxon>Metazoa</taxon>
        <taxon>Ecdysozoa</taxon>
        <taxon>Arthropoda</taxon>
        <taxon>Hexapoda</taxon>
        <taxon>Insecta</taxon>
        <taxon>Pterygota</taxon>
        <taxon>Neoptera</taxon>
        <taxon>Endopterygota</taxon>
        <taxon>Coleoptera</taxon>
        <taxon>Polyphaga</taxon>
        <taxon>Cucujiformia</taxon>
        <taxon>Chrysomeloidea</taxon>
        <taxon>Chrysomelidae</taxon>
        <taxon>Galerucinae</taxon>
        <taxon>Alticini</taxon>
        <taxon>Psylliodes</taxon>
    </lineage>
</organism>
<evidence type="ECO:0000313" key="1">
    <source>
        <dbReference type="EMBL" id="CAH1105336.1"/>
    </source>
</evidence>
<protein>
    <submittedName>
        <fullName evidence="1">Uncharacterized protein</fullName>
    </submittedName>
</protein>
<dbReference type="AlphaFoldDB" id="A0A9P0GBX4"/>
<dbReference type="PANTHER" id="PTHR46114:SF1">
    <property type="entry name" value="ZAD DOMAIN-CONTAINING PROTEIN"/>
    <property type="match status" value="1"/>
</dbReference>
<dbReference type="EMBL" id="OV651831">
    <property type="protein sequence ID" value="CAH1105336.1"/>
    <property type="molecule type" value="Genomic_DNA"/>
</dbReference>
<accession>A0A9P0GBX4</accession>
<dbReference type="Proteomes" id="UP001153636">
    <property type="component" value="Chromosome 19"/>
</dbReference>
<name>A0A9P0GBX4_9CUCU</name>
<proteinExistence type="predicted"/>
<dbReference type="PANTHER" id="PTHR46114">
    <property type="entry name" value="APPLE DOMAIN-CONTAINING PROTEIN"/>
    <property type="match status" value="1"/>
</dbReference>
<evidence type="ECO:0000313" key="2">
    <source>
        <dbReference type="Proteomes" id="UP001153636"/>
    </source>
</evidence>
<sequence length="133" mass="16306">MANVEKNAWVSFKEIIDKFLVNSKDENYENIVQNMLQHFHRLGCNMSLKMHFLFSYLNYFSENLGTDSEEQGERFHQNIKEMERRYQGRWSITMMADYCWMLKRDVPLKIYSRMSGQRRFLTKRRRFHSKKSE</sequence>
<dbReference type="OrthoDB" id="6744094at2759"/>
<gene>
    <name evidence="1" type="ORF">PSYICH_LOCUS6222</name>
</gene>
<reference evidence="1" key="1">
    <citation type="submission" date="2022-01" db="EMBL/GenBank/DDBJ databases">
        <authorList>
            <person name="King R."/>
        </authorList>
    </citation>
    <scope>NUCLEOTIDE SEQUENCE</scope>
</reference>
<keyword evidence="2" id="KW-1185">Reference proteome</keyword>